<evidence type="ECO:0000313" key="7">
    <source>
        <dbReference type="Proteomes" id="UP000676565"/>
    </source>
</evidence>
<dbReference type="EMBL" id="JAGKQQ010000001">
    <property type="protein sequence ID" value="MBP3957469.1"/>
    <property type="molecule type" value="Genomic_DNA"/>
</dbReference>
<dbReference type="Pfam" id="PF01343">
    <property type="entry name" value="Peptidase_S49"/>
    <property type="match status" value="1"/>
</dbReference>
<gene>
    <name evidence="6" type="primary">sppA</name>
    <name evidence="6" type="ORF">J8F10_19655</name>
</gene>
<feature type="domain" description="Peptidase S49" evidence="5">
    <location>
        <begin position="131"/>
        <end position="272"/>
    </location>
</feature>
<dbReference type="SUPFAM" id="SSF52096">
    <property type="entry name" value="ClpP/crotonase"/>
    <property type="match status" value="1"/>
</dbReference>
<evidence type="ECO:0000256" key="3">
    <source>
        <dbReference type="ARBA" id="ARBA00022801"/>
    </source>
</evidence>
<dbReference type="InterPro" id="IPR029045">
    <property type="entry name" value="ClpP/crotonase-like_dom_sf"/>
</dbReference>
<dbReference type="InterPro" id="IPR047272">
    <property type="entry name" value="S49_SppA_C"/>
</dbReference>
<comment type="similarity">
    <text evidence="1">Belongs to the peptidase S49 family.</text>
</comment>
<proteinExistence type="inferred from homology"/>
<keyword evidence="4" id="KW-0720">Serine protease</keyword>
<protein>
    <submittedName>
        <fullName evidence="6">Signal peptide peptidase SppA</fullName>
    </submittedName>
</protein>
<evidence type="ECO:0000256" key="2">
    <source>
        <dbReference type="ARBA" id="ARBA00022670"/>
    </source>
</evidence>
<dbReference type="CDD" id="cd07023">
    <property type="entry name" value="S49_Sppa_N_C"/>
    <property type="match status" value="1"/>
</dbReference>
<name>A0ABS5BUX9_9BACT</name>
<sequence>MRSIFLAILTIPLLAGCGSDRFVVKTRVAGQVETRLDTPPVSPSAGPLKPVVVQAGASRIAIIDVDGLILNTPFVGPLSCGENPVALFREKLEATACDSCVKAVVLRINSPGGGVAACISMRHDLERFKERTRLPVVACLMDTATGGAYYLASGADQIVAGPATVTGGLGVILNLFNLRDLMAQFNVIPQAIKSGEFSDIGTSARALTEGEKAILQAMATEFHNQLIADMKRARPAATDAVVFDGRIFTGSQAKARGLVDHIGDLDEALQLATGIGCPGTNVRPGVVMYRRTNDPARSIYAVTANVPLQGSGLFPSLPGLDRAKMPTFLSLWQPELSIEKLGGK</sequence>
<dbReference type="InterPro" id="IPR004635">
    <property type="entry name" value="Pept_S49_SppA"/>
</dbReference>
<dbReference type="PANTHER" id="PTHR42987">
    <property type="entry name" value="PEPTIDASE S49"/>
    <property type="match status" value="1"/>
</dbReference>
<dbReference type="InterPro" id="IPR002142">
    <property type="entry name" value="Peptidase_S49"/>
</dbReference>
<dbReference type="Gene3D" id="3.90.226.10">
    <property type="entry name" value="2-enoyl-CoA Hydratase, Chain A, domain 1"/>
    <property type="match status" value="1"/>
</dbReference>
<dbReference type="Gene3D" id="6.20.330.10">
    <property type="match status" value="1"/>
</dbReference>
<evidence type="ECO:0000256" key="4">
    <source>
        <dbReference type="ARBA" id="ARBA00022825"/>
    </source>
</evidence>
<accession>A0ABS5BUX9</accession>
<dbReference type="RefSeq" id="WP_210656545.1">
    <property type="nucleotide sequence ID" value="NZ_JAGKQQ010000001.1"/>
</dbReference>
<keyword evidence="3" id="KW-0378">Hydrolase</keyword>
<comment type="caution">
    <text evidence="6">The sequence shown here is derived from an EMBL/GenBank/DDBJ whole genome shotgun (WGS) entry which is preliminary data.</text>
</comment>
<organism evidence="6 7">
    <name type="scientific">Gemmata palustris</name>
    <dbReference type="NCBI Taxonomy" id="2822762"/>
    <lineage>
        <taxon>Bacteria</taxon>
        <taxon>Pseudomonadati</taxon>
        <taxon>Planctomycetota</taxon>
        <taxon>Planctomycetia</taxon>
        <taxon>Gemmatales</taxon>
        <taxon>Gemmataceae</taxon>
        <taxon>Gemmata</taxon>
    </lineage>
</organism>
<dbReference type="NCBIfam" id="TIGR00706">
    <property type="entry name" value="SppA_dom"/>
    <property type="match status" value="1"/>
</dbReference>
<keyword evidence="2" id="KW-0645">Protease</keyword>
<evidence type="ECO:0000256" key="1">
    <source>
        <dbReference type="ARBA" id="ARBA00008683"/>
    </source>
</evidence>
<keyword evidence="7" id="KW-1185">Reference proteome</keyword>
<evidence type="ECO:0000259" key="5">
    <source>
        <dbReference type="Pfam" id="PF01343"/>
    </source>
</evidence>
<dbReference type="PANTHER" id="PTHR42987:SF4">
    <property type="entry name" value="PROTEASE SOHB-RELATED"/>
    <property type="match status" value="1"/>
</dbReference>
<dbReference type="Proteomes" id="UP000676565">
    <property type="component" value="Unassembled WGS sequence"/>
</dbReference>
<evidence type="ECO:0000313" key="6">
    <source>
        <dbReference type="EMBL" id="MBP3957469.1"/>
    </source>
</evidence>
<dbReference type="PROSITE" id="PS51257">
    <property type="entry name" value="PROKAR_LIPOPROTEIN"/>
    <property type="match status" value="1"/>
</dbReference>
<reference evidence="6 7" key="1">
    <citation type="submission" date="2021-04" db="EMBL/GenBank/DDBJ databases">
        <authorList>
            <person name="Ivanova A."/>
        </authorList>
    </citation>
    <scope>NUCLEOTIDE SEQUENCE [LARGE SCALE GENOMIC DNA]</scope>
    <source>
        <strain evidence="6 7">G18</strain>
    </source>
</reference>